<dbReference type="EMBL" id="BAABUJ010000025">
    <property type="protein sequence ID" value="GAA5802883.1"/>
    <property type="molecule type" value="Genomic_DNA"/>
</dbReference>
<gene>
    <name evidence="2" type="ORF">HPULCUR_008358</name>
</gene>
<accession>A0ABP9Y8G3</accession>
<dbReference type="SMART" id="SM00671">
    <property type="entry name" value="SEL1"/>
    <property type="match status" value="7"/>
</dbReference>
<dbReference type="PANTHER" id="PTHR46430:SF1">
    <property type="entry name" value="CHITIN SYNTHASE REGULATOR SKT5-RELATED"/>
    <property type="match status" value="1"/>
</dbReference>
<evidence type="ECO:0000313" key="3">
    <source>
        <dbReference type="Proteomes" id="UP001476247"/>
    </source>
</evidence>
<dbReference type="InterPro" id="IPR011990">
    <property type="entry name" value="TPR-like_helical_dom_sf"/>
</dbReference>
<keyword evidence="1" id="KW-0677">Repeat</keyword>
<protein>
    <recommendedName>
        <fullName evidence="4">Beta-lactamase</fullName>
    </recommendedName>
</protein>
<dbReference type="PANTHER" id="PTHR46430">
    <property type="entry name" value="PROTEIN SKT5-RELATED"/>
    <property type="match status" value="1"/>
</dbReference>
<dbReference type="Proteomes" id="UP001476247">
    <property type="component" value="Unassembled WGS sequence"/>
</dbReference>
<evidence type="ECO:0000313" key="2">
    <source>
        <dbReference type="EMBL" id="GAA5802883.1"/>
    </source>
</evidence>
<evidence type="ECO:0000256" key="1">
    <source>
        <dbReference type="ARBA" id="ARBA00022737"/>
    </source>
</evidence>
<dbReference type="SUPFAM" id="SSF81901">
    <property type="entry name" value="HCP-like"/>
    <property type="match status" value="1"/>
</dbReference>
<dbReference type="InterPro" id="IPR051726">
    <property type="entry name" value="Chitin_Synth_Reg"/>
</dbReference>
<keyword evidence="3" id="KW-1185">Reference proteome</keyword>
<comment type="caution">
    <text evidence="2">The sequence shown here is derived from an EMBL/GenBank/DDBJ whole genome shotgun (WGS) entry which is preliminary data.</text>
</comment>
<proteinExistence type="predicted"/>
<sequence>MDTSSIVQRYINDTIVETAPPPPPPLPPHQIPVPQDSLKHVDQFLDHSHLKPGKDASLLSYAQTIAMYRDSVKRTHNPDLQCDFAVFMIETNKQEFVAEAEKILKQLSIKGHAGAQYQLGLLSTTGVTSKKGKPELDKAFSLFVQASKHLHADAALKAGQCYEEGLGCRINGTKAIQFYKKAASQSHPDAMYRIGSAYMKGELGLSKSPKESVKWYGRAAEASSADALYQLANLHISGIPNIVFIDHAYAISLLAQAADMTHAPSAFQLGECYEYNKLNCHADPAFSIHYYTIAAEQGHKEACFALTAWYLVGSADLLPQSDTKAYLWAKRAADKKLPKAEYAVGYFSEVGIGCQKDPAEALIWYTAAAEHGDPRAVQRLQGKPVNETTEKKKDDCIIM</sequence>
<name>A0ABP9Y8G3_9FUNG</name>
<organism evidence="2 3">
    <name type="scientific">Helicostylum pulchrum</name>
    <dbReference type="NCBI Taxonomy" id="562976"/>
    <lineage>
        <taxon>Eukaryota</taxon>
        <taxon>Fungi</taxon>
        <taxon>Fungi incertae sedis</taxon>
        <taxon>Mucoromycota</taxon>
        <taxon>Mucoromycotina</taxon>
        <taxon>Mucoromycetes</taxon>
        <taxon>Mucorales</taxon>
        <taxon>Mucorineae</taxon>
        <taxon>Mucoraceae</taxon>
        <taxon>Helicostylum</taxon>
    </lineage>
</organism>
<dbReference type="InterPro" id="IPR006597">
    <property type="entry name" value="Sel1-like"/>
</dbReference>
<reference evidence="2 3" key="1">
    <citation type="submission" date="2024-04" db="EMBL/GenBank/DDBJ databases">
        <title>genome sequences of Mucor flavus KT1a and Helicostylum pulchrum KT1b strains isolation_sourced from the surface of a dry-aged beef.</title>
        <authorList>
            <person name="Toyotome T."/>
            <person name="Hosono M."/>
            <person name="Torimaru M."/>
            <person name="Fukuda K."/>
            <person name="Mikami N."/>
        </authorList>
    </citation>
    <scope>NUCLEOTIDE SEQUENCE [LARGE SCALE GENOMIC DNA]</scope>
    <source>
        <strain evidence="2 3">KT1b</strain>
    </source>
</reference>
<evidence type="ECO:0008006" key="4">
    <source>
        <dbReference type="Google" id="ProtNLM"/>
    </source>
</evidence>
<dbReference type="Gene3D" id="1.25.40.10">
    <property type="entry name" value="Tetratricopeptide repeat domain"/>
    <property type="match status" value="2"/>
</dbReference>
<dbReference type="Pfam" id="PF08238">
    <property type="entry name" value="Sel1"/>
    <property type="match status" value="7"/>
</dbReference>